<evidence type="ECO:0000256" key="1">
    <source>
        <dbReference type="ARBA" id="ARBA00004127"/>
    </source>
</evidence>
<keyword evidence="4 5" id="KW-0472">Membrane</keyword>
<keyword evidence="2 5" id="KW-0812">Transmembrane</keyword>
<evidence type="ECO:0008006" key="8">
    <source>
        <dbReference type="Google" id="ProtNLM"/>
    </source>
</evidence>
<feature type="transmembrane region" description="Helical" evidence="5">
    <location>
        <begin position="60"/>
        <end position="79"/>
    </location>
</feature>
<dbReference type="GO" id="GO:0012505">
    <property type="term" value="C:endomembrane system"/>
    <property type="evidence" value="ECO:0007669"/>
    <property type="project" value="UniProtKB-SubCell"/>
</dbReference>
<feature type="transmembrane region" description="Helical" evidence="5">
    <location>
        <begin position="24"/>
        <end position="48"/>
    </location>
</feature>
<protein>
    <recommendedName>
        <fullName evidence="8">Isoprenylcysteine carboxylmethyltransferase family protein</fullName>
    </recommendedName>
</protein>
<organism evidence="6 7">
    <name type="scientific">Candidatus Danuiimicrobium aquiferis</name>
    <dbReference type="NCBI Taxonomy" id="1801832"/>
    <lineage>
        <taxon>Bacteria</taxon>
        <taxon>Pseudomonadati</taxon>
        <taxon>Candidatus Omnitrophota</taxon>
        <taxon>Candidatus Danuiimicrobium</taxon>
    </lineage>
</organism>
<dbReference type="InterPro" id="IPR007318">
    <property type="entry name" value="Phopholipid_MeTrfase"/>
</dbReference>
<evidence type="ECO:0000256" key="4">
    <source>
        <dbReference type="ARBA" id="ARBA00023136"/>
    </source>
</evidence>
<evidence type="ECO:0000313" key="7">
    <source>
        <dbReference type="Proteomes" id="UP000178187"/>
    </source>
</evidence>
<accession>A0A1G1KVM1</accession>
<evidence type="ECO:0000256" key="5">
    <source>
        <dbReference type="SAM" id="Phobius"/>
    </source>
</evidence>
<comment type="subcellular location">
    <subcellularLocation>
        <location evidence="1">Endomembrane system</location>
        <topology evidence="1">Multi-pass membrane protein</topology>
    </subcellularLocation>
</comment>
<dbReference type="Gene3D" id="1.20.120.1630">
    <property type="match status" value="1"/>
</dbReference>
<dbReference type="EMBL" id="MHFR01000045">
    <property type="protein sequence ID" value="OGW96941.1"/>
    <property type="molecule type" value="Genomic_DNA"/>
</dbReference>
<evidence type="ECO:0000313" key="6">
    <source>
        <dbReference type="EMBL" id="OGW96941.1"/>
    </source>
</evidence>
<dbReference type="Pfam" id="PF04191">
    <property type="entry name" value="PEMT"/>
    <property type="match status" value="1"/>
</dbReference>
<sequence>MFEKAIGYLVRRSGKEFTPKYKTIATILGAILFIAGWPALLYGVGLLFPGEVFPAASGKYVIAALSFAVGIPWMLWAIWWQLSRGKGTPVPIVPTQTFLPSGPYQYVRNPMIVGHLFYLLGWAALFNYMGGFWFVLFFAVIMVLEIKLIEEKELEQRFGGAYRQYKKMTPFVIPRFRQ</sequence>
<gene>
    <name evidence="6" type="ORF">A3G33_02970</name>
</gene>
<name>A0A1G1KVM1_9BACT</name>
<comment type="caution">
    <text evidence="6">The sequence shown here is derived from an EMBL/GenBank/DDBJ whole genome shotgun (WGS) entry which is preliminary data.</text>
</comment>
<evidence type="ECO:0000256" key="3">
    <source>
        <dbReference type="ARBA" id="ARBA00022989"/>
    </source>
</evidence>
<proteinExistence type="predicted"/>
<dbReference type="Proteomes" id="UP000178187">
    <property type="component" value="Unassembled WGS sequence"/>
</dbReference>
<keyword evidence="3 5" id="KW-1133">Transmembrane helix</keyword>
<feature type="transmembrane region" description="Helical" evidence="5">
    <location>
        <begin position="116"/>
        <end position="144"/>
    </location>
</feature>
<dbReference type="AlphaFoldDB" id="A0A1G1KVM1"/>
<reference evidence="6 7" key="1">
    <citation type="journal article" date="2016" name="Nat. Commun.">
        <title>Thousands of microbial genomes shed light on interconnected biogeochemical processes in an aquifer system.</title>
        <authorList>
            <person name="Anantharaman K."/>
            <person name="Brown C.T."/>
            <person name="Hug L.A."/>
            <person name="Sharon I."/>
            <person name="Castelle C.J."/>
            <person name="Probst A.J."/>
            <person name="Thomas B.C."/>
            <person name="Singh A."/>
            <person name="Wilkins M.J."/>
            <person name="Karaoz U."/>
            <person name="Brodie E.L."/>
            <person name="Williams K.H."/>
            <person name="Hubbard S.S."/>
            <person name="Banfield J.F."/>
        </authorList>
    </citation>
    <scope>NUCLEOTIDE SEQUENCE [LARGE SCALE GENOMIC DNA]</scope>
</reference>
<evidence type="ECO:0000256" key="2">
    <source>
        <dbReference type="ARBA" id="ARBA00022692"/>
    </source>
</evidence>